<dbReference type="InParanoid" id="A0A1S3JK74"/>
<feature type="region of interest" description="Disordered" evidence="1">
    <location>
        <begin position="41"/>
        <end position="84"/>
    </location>
</feature>
<dbReference type="AlphaFoldDB" id="A0A1S3JK74"/>
<dbReference type="Pfam" id="PF01661">
    <property type="entry name" value="Macro"/>
    <property type="match status" value="1"/>
</dbReference>
<dbReference type="PANTHER" id="PTHR11106:SF27">
    <property type="entry name" value="MACRO DOMAIN-CONTAINING PROTEIN"/>
    <property type="match status" value="1"/>
</dbReference>
<dbReference type="OrthoDB" id="6133115at2759"/>
<dbReference type="Proteomes" id="UP000085678">
    <property type="component" value="Unplaced"/>
</dbReference>
<dbReference type="GO" id="GO:0005654">
    <property type="term" value="C:nucleoplasm"/>
    <property type="evidence" value="ECO:0007669"/>
    <property type="project" value="TreeGrafter"/>
</dbReference>
<dbReference type="InterPro" id="IPR002589">
    <property type="entry name" value="Macro_dom"/>
</dbReference>
<dbReference type="PANTHER" id="PTHR11106">
    <property type="entry name" value="GANGLIOSIDE INDUCED DIFFERENTIATION ASSOCIATED PROTEIN 2-RELATED"/>
    <property type="match status" value="1"/>
</dbReference>
<dbReference type="GO" id="GO:0140293">
    <property type="term" value="F:ADP-ribosylglutamate hydrolase activity"/>
    <property type="evidence" value="ECO:0007669"/>
    <property type="project" value="TreeGrafter"/>
</dbReference>
<dbReference type="GO" id="GO:0042278">
    <property type="term" value="P:purine nucleoside metabolic process"/>
    <property type="evidence" value="ECO:0007669"/>
    <property type="project" value="TreeGrafter"/>
</dbReference>
<reference evidence="4" key="1">
    <citation type="submission" date="2025-08" db="UniProtKB">
        <authorList>
            <consortium name="RefSeq"/>
        </authorList>
    </citation>
    <scope>IDENTIFICATION</scope>
    <source>
        <tissue evidence="4">Gonads</tissue>
    </source>
</reference>
<feature type="domain" description="Macro" evidence="2">
    <location>
        <begin position="136"/>
        <end position="314"/>
    </location>
</feature>
<evidence type="ECO:0000313" key="3">
    <source>
        <dbReference type="Proteomes" id="UP000085678"/>
    </source>
</evidence>
<feature type="compositionally biased region" description="Basic and acidic residues" evidence="1">
    <location>
        <begin position="333"/>
        <end position="342"/>
    </location>
</feature>
<dbReference type="GeneID" id="106173967"/>
<dbReference type="KEGG" id="lak:106173967"/>
<evidence type="ECO:0000256" key="1">
    <source>
        <dbReference type="SAM" id="MobiDB-lite"/>
    </source>
</evidence>
<evidence type="ECO:0000313" key="4">
    <source>
        <dbReference type="RefSeq" id="XP_013410773.1"/>
    </source>
</evidence>
<dbReference type="CDD" id="cd02908">
    <property type="entry name" value="Macro_OAADPr_deacetylase"/>
    <property type="match status" value="1"/>
</dbReference>
<evidence type="ECO:0000259" key="2">
    <source>
        <dbReference type="PROSITE" id="PS51154"/>
    </source>
</evidence>
<dbReference type="InterPro" id="IPR043472">
    <property type="entry name" value="Macro_dom-like"/>
</dbReference>
<dbReference type="Gene3D" id="3.40.220.10">
    <property type="entry name" value="Leucine Aminopeptidase, subunit E, domain 1"/>
    <property type="match status" value="1"/>
</dbReference>
<feature type="region of interest" description="Disordered" evidence="1">
    <location>
        <begin position="393"/>
        <end position="456"/>
    </location>
</feature>
<dbReference type="RefSeq" id="XP_013410773.1">
    <property type="nucleotide sequence ID" value="XM_013555319.2"/>
</dbReference>
<protein>
    <submittedName>
        <fullName evidence="4">O-acetyl-ADP-ribose deacetylase MACROD2 isoform X1</fullName>
    </submittedName>
</protein>
<feature type="compositionally biased region" description="Polar residues" evidence="1">
    <location>
        <begin position="347"/>
        <end position="356"/>
    </location>
</feature>
<dbReference type="SMART" id="SM00506">
    <property type="entry name" value="A1pp"/>
    <property type="match status" value="1"/>
</dbReference>
<feature type="compositionally biased region" description="Basic and acidic residues" evidence="1">
    <location>
        <begin position="413"/>
        <end position="456"/>
    </location>
</feature>
<sequence length="456" mass="50248">MHRLRGILHLKPSLLGKQTGKVPKNIRCEGQPVFQARNLGVSPKKLKMSDRKVAKTSDFGDIKREDSSSPSHESQRRASTKYGADKETYLTMPLEEKRKVYKCGRDYITPDKIQNWPLYVQNRRGKYKNKGADKVQPKFEVNQTLNQKIALFRGDITKLEIDAIVNAANSSLAGGGGVDGSIHSAAGQRLLQTECKTLGGCKTGEAKITGGYKLPAKYVIHTVGPVGENEDRLKSCYVSCLNLMKEYKLRTVAFPCISTGIYGYPNEPACDTALSCVRNWLEEGDNADTVDLIIFCLFLPVDVGFYESKMLDYFPLPSDFYGGDGDNGNNTSTKDDKSKSVEKTAAAGSSTTQAKDTSVDVAMESQPEEALEETSNTQPMASLDMEDDNMLTSHSSELDSKEGNGNDVEIEQEGLHSTREEVASGVKIDTELKDSLPNKENLDHEDGIQDEAQDRM</sequence>
<name>A0A1S3JK74_LINAN</name>
<keyword evidence="3" id="KW-1185">Reference proteome</keyword>
<dbReference type="GO" id="GO:0140291">
    <property type="term" value="P:peptidyl-glutamate ADP-deribosylation"/>
    <property type="evidence" value="ECO:0007669"/>
    <property type="project" value="TreeGrafter"/>
</dbReference>
<dbReference type="STRING" id="7574.A0A1S3JK74"/>
<proteinExistence type="predicted"/>
<dbReference type="GO" id="GO:0006974">
    <property type="term" value="P:DNA damage response"/>
    <property type="evidence" value="ECO:0007669"/>
    <property type="project" value="TreeGrafter"/>
</dbReference>
<accession>A0A1S3JK74</accession>
<feature type="compositionally biased region" description="Basic and acidic residues" evidence="1">
    <location>
        <begin position="47"/>
        <end position="67"/>
    </location>
</feature>
<dbReference type="SUPFAM" id="SSF52949">
    <property type="entry name" value="Macro domain-like"/>
    <property type="match status" value="1"/>
</dbReference>
<gene>
    <name evidence="4" type="primary">LOC106173967</name>
</gene>
<feature type="region of interest" description="Disordered" evidence="1">
    <location>
        <begin position="325"/>
        <end position="380"/>
    </location>
</feature>
<dbReference type="PROSITE" id="PS51154">
    <property type="entry name" value="MACRO"/>
    <property type="match status" value="1"/>
</dbReference>
<organism evidence="3 4">
    <name type="scientific">Lingula anatina</name>
    <name type="common">Brachiopod</name>
    <name type="synonym">Lingula unguis</name>
    <dbReference type="NCBI Taxonomy" id="7574"/>
    <lineage>
        <taxon>Eukaryota</taxon>
        <taxon>Metazoa</taxon>
        <taxon>Spiralia</taxon>
        <taxon>Lophotrochozoa</taxon>
        <taxon>Brachiopoda</taxon>
        <taxon>Linguliformea</taxon>
        <taxon>Lingulata</taxon>
        <taxon>Lingulida</taxon>
        <taxon>Linguloidea</taxon>
        <taxon>Lingulidae</taxon>
        <taxon>Lingula</taxon>
    </lineage>
</organism>